<dbReference type="SUPFAM" id="SSF82114">
    <property type="entry name" value="Riboflavin kinase-like"/>
    <property type="match status" value="1"/>
</dbReference>
<keyword evidence="10 15" id="KW-0274">FAD</keyword>
<dbReference type="GO" id="GO:0003919">
    <property type="term" value="F:FMN adenylyltransferase activity"/>
    <property type="evidence" value="ECO:0007669"/>
    <property type="project" value="UniProtKB-EC"/>
</dbReference>
<gene>
    <name evidence="17" type="ORF">K3248_01100</name>
</gene>
<dbReference type="PANTHER" id="PTHR22749:SF6">
    <property type="entry name" value="RIBOFLAVIN KINASE"/>
    <property type="match status" value="1"/>
</dbReference>
<sequence>MSDFLRLQGTQGIPLAWKGAVLALGNFDGVHRGHQVVLQKALDLARLQKKPALVLTFEPHPRSFFQHLTPVDRLTEASEKAEILKILGFQGVVEQPFDMRFATLSAEEFIKVVLKQAFDVSVVVTGENFQFGHQKSGNASFLYQRGKEYGFEVVKIPCILNTQDSSQQIISSSTIRQLLSQGQVQKAAHLLGYHYRVCSNIIEGEKLGRLLGFPTANQMLPPQVSLAQGVYAVRLRRANGVLYDGVASFGCRPTVVKDGAPLLETYLFDFNDDFYGENCTVSFLQFLRGQEKFDGLEPLIAQMKRDEKTAREILTKAQPLSQLDQLLTFKNKPLFDPKKQKEQHKEH</sequence>
<evidence type="ECO:0000256" key="7">
    <source>
        <dbReference type="ARBA" id="ARBA00022695"/>
    </source>
</evidence>
<dbReference type="Gene3D" id="3.40.50.620">
    <property type="entry name" value="HUPs"/>
    <property type="match status" value="1"/>
</dbReference>
<evidence type="ECO:0000256" key="4">
    <source>
        <dbReference type="ARBA" id="ARBA00022630"/>
    </source>
</evidence>
<evidence type="ECO:0000256" key="2">
    <source>
        <dbReference type="ARBA" id="ARBA00004726"/>
    </source>
</evidence>
<dbReference type="CDD" id="cd02064">
    <property type="entry name" value="FAD_synthetase_N"/>
    <property type="match status" value="1"/>
</dbReference>
<evidence type="ECO:0000256" key="11">
    <source>
        <dbReference type="ARBA" id="ARBA00022840"/>
    </source>
</evidence>
<dbReference type="Gene3D" id="2.40.30.30">
    <property type="entry name" value="Riboflavin kinase-like"/>
    <property type="match status" value="1"/>
</dbReference>
<keyword evidence="18" id="KW-1185">Reference proteome</keyword>
<evidence type="ECO:0000256" key="10">
    <source>
        <dbReference type="ARBA" id="ARBA00022827"/>
    </source>
</evidence>
<dbReference type="InterPro" id="IPR015865">
    <property type="entry name" value="Riboflavin_kinase_bac/euk"/>
</dbReference>
<keyword evidence="11 15" id="KW-0067">ATP-binding</keyword>
<evidence type="ECO:0000256" key="5">
    <source>
        <dbReference type="ARBA" id="ARBA00022643"/>
    </source>
</evidence>
<comment type="pathway">
    <text evidence="2 15">Cofactor biosynthesis; FAD biosynthesis; FAD from FMN: step 1/1.</text>
</comment>
<evidence type="ECO:0000256" key="3">
    <source>
        <dbReference type="ARBA" id="ARBA00005201"/>
    </source>
</evidence>
<feature type="domain" description="Riboflavin kinase" evidence="16">
    <location>
        <begin position="190"/>
        <end position="315"/>
    </location>
</feature>
<keyword evidence="4 15" id="KW-0285">Flavoprotein</keyword>
<dbReference type="Pfam" id="PF06574">
    <property type="entry name" value="FAD_syn"/>
    <property type="match status" value="1"/>
</dbReference>
<evidence type="ECO:0000256" key="6">
    <source>
        <dbReference type="ARBA" id="ARBA00022679"/>
    </source>
</evidence>
<comment type="similarity">
    <text evidence="15">Belongs to the ribF family.</text>
</comment>
<dbReference type="SMART" id="SM00904">
    <property type="entry name" value="Flavokinase"/>
    <property type="match status" value="1"/>
</dbReference>
<organism evidence="17 18">
    <name type="scientific">Bartonella raoultii</name>
    <dbReference type="NCBI Taxonomy" id="1457020"/>
    <lineage>
        <taxon>Bacteria</taxon>
        <taxon>Pseudomonadati</taxon>
        <taxon>Pseudomonadota</taxon>
        <taxon>Alphaproteobacteria</taxon>
        <taxon>Hyphomicrobiales</taxon>
        <taxon>Bartonellaceae</taxon>
        <taxon>Bartonella</taxon>
    </lineage>
</organism>
<keyword evidence="12" id="KW-0511">Multifunctional enzyme</keyword>
<evidence type="ECO:0000313" key="17">
    <source>
        <dbReference type="EMBL" id="MBX4335214.1"/>
    </source>
</evidence>
<proteinExistence type="inferred from homology"/>
<dbReference type="Proteomes" id="UP000746918">
    <property type="component" value="Unassembled WGS sequence"/>
</dbReference>
<dbReference type="Pfam" id="PF01687">
    <property type="entry name" value="Flavokinase"/>
    <property type="match status" value="1"/>
</dbReference>
<comment type="function">
    <text evidence="1">Catalyzes the phosphorylation of riboflavin to FMN followed by the adenylation of FMN to FAD.</text>
</comment>
<dbReference type="EC" id="2.7.7.2" evidence="15"/>
<name>A0ABS7I6M4_9HYPH</name>
<keyword evidence="6 15" id="KW-0808">Transferase</keyword>
<comment type="caution">
    <text evidence="17">The sequence shown here is derived from an EMBL/GenBank/DDBJ whole genome shotgun (WGS) entry which is preliminary data.</text>
</comment>
<evidence type="ECO:0000256" key="15">
    <source>
        <dbReference type="PIRNR" id="PIRNR004491"/>
    </source>
</evidence>
<reference evidence="17 18" key="1">
    <citation type="submission" date="2021-08" db="EMBL/GenBank/DDBJ databases">
        <title>Bartonella raoulti 094 sp. nov.</title>
        <authorList>
            <person name="Zgheib R."/>
            <person name="Hammoud A."/>
        </authorList>
    </citation>
    <scope>NUCLEOTIDE SEQUENCE [LARGE SCALE GENOMIC DNA]</scope>
    <source>
        <strain evidence="17 18">094</strain>
    </source>
</reference>
<dbReference type="InterPro" id="IPR023468">
    <property type="entry name" value="Riboflavin_kinase"/>
</dbReference>
<accession>A0ABS7I6M4</accession>
<comment type="catalytic activity">
    <reaction evidence="14 15">
        <text>FMN + ATP + H(+) = FAD + diphosphate</text>
        <dbReference type="Rhea" id="RHEA:17237"/>
        <dbReference type="ChEBI" id="CHEBI:15378"/>
        <dbReference type="ChEBI" id="CHEBI:30616"/>
        <dbReference type="ChEBI" id="CHEBI:33019"/>
        <dbReference type="ChEBI" id="CHEBI:57692"/>
        <dbReference type="ChEBI" id="CHEBI:58210"/>
        <dbReference type="EC" id="2.7.7.2"/>
    </reaction>
</comment>
<evidence type="ECO:0000259" key="16">
    <source>
        <dbReference type="SMART" id="SM00904"/>
    </source>
</evidence>
<dbReference type="NCBIfam" id="TIGR00083">
    <property type="entry name" value="ribF"/>
    <property type="match status" value="1"/>
</dbReference>
<comment type="catalytic activity">
    <reaction evidence="13 15">
        <text>riboflavin + ATP = FMN + ADP + H(+)</text>
        <dbReference type="Rhea" id="RHEA:14357"/>
        <dbReference type="ChEBI" id="CHEBI:15378"/>
        <dbReference type="ChEBI" id="CHEBI:30616"/>
        <dbReference type="ChEBI" id="CHEBI:57986"/>
        <dbReference type="ChEBI" id="CHEBI:58210"/>
        <dbReference type="ChEBI" id="CHEBI:456216"/>
        <dbReference type="EC" id="2.7.1.26"/>
    </reaction>
</comment>
<keyword evidence="9 15" id="KW-0418">Kinase</keyword>
<dbReference type="PIRSF" id="PIRSF004491">
    <property type="entry name" value="FAD_Synth"/>
    <property type="match status" value="1"/>
</dbReference>
<dbReference type="SUPFAM" id="SSF52374">
    <property type="entry name" value="Nucleotidylyl transferase"/>
    <property type="match status" value="1"/>
</dbReference>
<dbReference type="InterPro" id="IPR014729">
    <property type="entry name" value="Rossmann-like_a/b/a_fold"/>
</dbReference>
<dbReference type="PANTHER" id="PTHR22749">
    <property type="entry name" value="RIBOFLAVIN KINASE/FMN ADENYLYLTRANSFERASE"/>
    <property type="match status" value="1"/>
</dbReference>
<protein>
    <recommendedName>
        <fullName evidence="15">Riboflavin biosynthesis protein</fullName>
    </recommendedName>
    <domain>
        <recommendedName>
            <fullName evidence="15">Riboflavin kinase</fullName>
            <ecNumber evidence="15">2.7.1.26</ecNumber>
        </recommendedName>
        <alternativeName>
            <fullName evidence="15">Flavokinase</fullName>
        </alternativeName>
    </domain>
    <domain>
        <recommendedName>
            <fullName evidence="15">FMN adenylyltransferase</fullName>
            <ecNumber evidence="15">2.7.7.2</ecNumber>
        </recommendedName>
        <alternativeName>
            <fullName evidence="15">FAD pyrophosphorylase</fullName>
        </alternativeName>
        <alternativeName>
            <fullName evidence="15">FAD synthase</fullName>
        </alternativeName>
    </domain>
</protein>
<evidence type="ECO:0000256" key="14">
    <source>
        <dbReference type="ARBA" id="ARBA00049494"/>
    </source>
</evidence>
<dbReference type="EC" id="2.7.1.26" evidence="15"/>
<keyword evidence="7 15" id="KW-0548">Nucleotidyltransferase</keyword>
<dbReference type="NCBIfam" id="NF004160">
    <property type="entry name" value="PRK05627.1-3"/>
    <property type="match status" value="1"/>
</dbReference>
<dbReference type="GO" id="GO:0008531">
    <property type="term" value="F:riboflavin kinase activity"/>
    <property type="evidence" value="ECO:0007669"/>
    <property type="project" value="UniProtKB-EC"/>
</dbReference>
<keyword evidence="5 15" id="KW-0288">FMN</keyword>
<comment type="pathway">
    <text evidence="3 15">Cofactor biosynthesis; FMN biosynthesis; FMN from riboflavin (ATP route): step 1/1.</text>
</comment>
<dbReference type="RefSeq" id="WP_220716521.1">
    <property type="nucleotide sequence ID" value="NZ_JAIFRO010000001.1"/>
</dbReference>
<keyword evidence="8 15" id="KW-0547">Nucleotide-binding</keyword>
<dbReference type="InterPro" id="IPR023465">
    <property type="entry name" value="Riboflavin_kinase_dom_sf"/>
</dbReference>
<evidence type="ECO:0000256" key="13">
    <source>
        <dbReference type="ARBA" id="ARBA00047880"/>
    </source>
</evidence>
<evidence type="ECO:0000256" key="12">
    <source>
        <dbReference type="ARBA" id="ARBA00023268"/>
    </source>
</evidence>
<evidence type="ECO:0000256" key="8">
    <source>
        <dbReference type="ARBA" id="ARBA00022741"/>
    </source>
</evidence>
<evidence type="ECO:0000256" key="9">
    <source>
        <dbReference type="ARBA" id="ARBA00022777"/>
    </source>
</evidence>
<dbReference type="InterPro" id="IPR015864">
    <property type="entry name" value="FAD_synthase"/>
</dbReference>
<evidence type="ECO:0000256" key="1">
    <source>
        <dbReference type="ARBA" id="ARBA00002121"/>
    </source>
</evidence>
<dbReference type="InterPro" id="IPR002606">
    <property type="entry name" value="Riboflavin_kinase_bac"/>
</dbReference>
<dbReference type="EMBL" id="JAIFRO010000001">
    <property type="protein sequence ID" value="MBX4335214.1"/>
    <property type="molecule type" value="Genomic_DNA"/>
</dbReference>
<evidence type="ECO:0000313" key="18">
    <source>
        <dbReference type="Proteomes" id="UP000746918"/>
    </source>
</evidence>